<organism evidence="1 2">
    <name type="scientific">Naganishia adeliensis</name>
    <dbReference type="NCBI Taxonomy" id="92952"/>
    <lineage>
        <taxon>Eukaryota</taxon>
        <taxon>Fungi</taxon>
        <taxon>Dikarya</taxon>
        <taxon>Basidiomycota</taxon>
        <taxon>Agaricomycotina</taxon>
        <taxon>Tremellomycetes</taxon>
        <taxon>Filobasidiales</taxon>
        <taxon>Filobasidiaceae</taxon>
        <taxon>Naganishia</taxon>
    </lineage>
</organism>
<accession>A0ACC2WZ36</accession>
<name>A0ACC2WZ36_9TREE</name>
<proteinExistence type="predicted"/>
<comment type="caution">
    <text evidence="1">The sequence shown here is derived from an EMBL/GenBank/DDBJ whole genome shotgun (WGS) entry which is preliminary data.</text>
</comment>
<reference evidence="1" key="1">
    <citation type="submission" date="2023-04" db="EMBL/GenBank/DDBJ databases">
        <title>Draft Genome sequencing of Naganishia species isolated from polar environments using Oxford Nanopore Technology.</title>
        <authorList>
            <person name="Leo P."/>
            <person name="Venkateswaran K."/>
        </authorList>
    </citation>
    <scope>NUCLEOTIDE SEQUENCE</scope>
    <source>
        <strain evidence="1">MNA-CCFEE 5262</strain>
    </source>
</reference>
<dbReference type="Proteomes" id="UP001230649">
    <property type="component" value="Unassembled WGS sequence"/>
</dbReference>
<gene>
    <name evidence="1" type="ORF">QFC20_000739</name>
</gene>
<keyword evidence="2" id="KW-1185">Reference proteome</keyword>
<dbReference type="EMBL" id="JASBWS010000004">
    <property type="protein sequence ID" value="KAJ9116066.1"/>
    <property type="molecule type" value="Genomic_DNA"/>
</dbReference>
<evidence type="ECO:0000313" key="2">
    <source>
        <dbReference type="Proteomes" id="UP001230649"/>
    </source>
</evidence>
<protein>
    <submittedName>
        <fullName evidence="1">Uncharacterized protein</fullName>
    </submittedName>
</protein>
<evidence type="ECO:0000313" key="1">
    <source>
        <dbReference type="EMBL" id="KAJ9116066.1"/>
    </source>
</evidence>
<sequence>MSFPQNMMTSINPAPLTQPRRSREALPPPGAEWATLAPSAPWDAQPHMAPPPLMPMPLPVPVQNLPVQRNEYPPRPYVPEEPQKPNKPRTTKRVKRADTSVQGADDRDDDAGGPSSSQPTRSSNSNAARNARNAAARAEREQRKQAADGGDGAGSGRGGRERAQVAGSERGRSERGGSEIMIGDDLGPKVGGDRVAVGVVDGMRYHSFSTGSDYRIAAMPEISEDLTHPRHDIRRKITAPRHWPPPYAAIYNVSRKAPVLLPFSYADPPFQVDFSTLPTATIFDYLERNKALPPFGTQFIRNPFDPDARACDPRKLYSYPTIEEPVAPHPLMQHLPGTQPPGVAAASVGHTPYGLGIGIGPGVPAPREERRRYKRARDEEEEEEVPEAAEGDVKNEDGNDAKQPGENGKEGSDARNDSAGDEGNTNPAEEPGMDIDEQEDYETPALRRSNRRPGLSAHRRPSPSPTLSSSSSTSGTRYRPILPDLDLAHNVFAERATKDWCQALASGGGQTVQGPGVNPASAGQVMMGGTGGMQREGEVVADFLYAIRVKERALKIAHEPAHAMFQNMF</sequence>